<dbReference type="InterPro" id="IPR038238">
    <property type="entry name" value="Clp1_C_sf"/>
</dbReference>
<dbReference type="Proteomes" id="UP001285441">
    <property type="component" value="Unassembled WGS sequence"/>
</dbReference>
<dbReference type="InterPro" id="IPR028606">
    <property type="entry name" value="Clp1"/>
</dbReference>
<dbReference type="HAMAP" id="MF_03035">
    <property type="entry name" value="Clp1"/>
    <property type="match status" value="1"/>
</dbReference>
<organism evidence="13 14">
    <name type="scientific">Podospora didyma</name>
    <dbReference type="NCBI Taxonomy" id="330526"/>
    <lineage>
        <taxon>Eukaryota</taxon>
        <taxon>Fungi</taxon>
        <taxon>Dikarya</taxon>
        <taxon>Ascomycota</taxon>
        <taxon>Pezizomycotina</taxon>
        <taxon>Sordariomycetes</taxon>
        <taxon>Sordariomycetidae</taxon>
        <taxon>Sordariales</taxon>
        <taxon>Podosporaceae</taxon>
        <taxon>Podospora</taxon>
    </lineage>
</organism>
<sequence length="468" mass="51013">MSIPGLGQLAPQATASTNRTISLTPFGEWRFDVPRSSTAGVKVRLVSGTAERDGVELALSQTYTFVHTMKSKLFTWTGCTLEISGDCNDSVKQYPVVEDSPMVSYGNLHFELQKLRTEADTLAARSGRRPGPRVMVCGPPSSGKTSLARTLTALATRMHGQPLVANLDPGEGLLSLPGTLSAAVFGNLMDVEEPAGGFGVGSTPSSGPSAVPVKLPIVYYLGREKVNDDVQLWRDLTRKLASSIRAKFNEDEAVRCSGLILDTPAVSLEPVEIENLALAVREFAINVVVTLGSPKLELELQRVFAQETTPLGEVISILMLEQSDGVQQRDKHFAQFTREAAIKEYFFGDAKRTLSPSTQSVSFDEVAIFKLPDDSEDYDPSQISDTPQILEPAEITAEMSHWTLAVMNASVNDPPETIRKAPVMGFIAVADVDEDRRRLKILSPVTSRLGNRPLVWGRWPEPYINLLG</sequence>
<evidence type="ECO:0000256" key="2">
    <source>
        <dbReference type="ARBA" id="ARBA00004123"/>
    </source>
</evidence>
<feature type="domain" description="Clp1 P-loop" evidence="12">
    <location>
        <begin position="138"/>
        <end position="347"/>
    </location>
</feature>
<evidence type="ECO:0000259" key="10">
    <source>
        <dbReference type="Pfam" id="PF06807"/>
    </source>
</evidence>
<evidence type="ECO:0000256" key="7">
    <source>
        <dbReference type="ARBA" id="ARBA00022840"/>
    </source>
</evidence>
<evidence type="ECO:0000256" key="4">
    <source>
        <dbReference type="ARBA" id="ARBA00019824"/>
    </source>
</evidence>
<dbReference type="GO" id="GO:0005849">
    <property type="term" value="C:mRNA cleavage factor complex"/>
    <property type="evidence" value="ECO:0007669"/>
    <property type="project" value="UniProtKB-UniRule"/>
</dbReference>
<dbReference type="InterPro" id="IPR045116">
    <property type="entry name" value="Clp1/Grc3"/>
</dbReference>
<comment type="function">
    <text evidence="1">Polynucleotide 5'-kinase involved in rRNA processing.</text>
</comment>
<feature type="domain" description="Clp1 N-terminal" evidence="11">
    <location>
        <begin position="23"/>
        <end position="119"/>
    </location>
</feature>
<dbReference type="Pfam" id="PF16575">
    <property type="entry name" value="CLP1_P"/>
    <property type="match status" value="1"/>
</dbReference>
<dbReference type="EMBL" id="JAULSW010000002">
    <property type="protein sequence ID" value="KAK3389232.1"/>
    <property type="molecule type" value="Genomic_DNA"/>
</dbReference>
<evidence type="ECO:0000256" key="5">
    <source>
        <dbReference type="ARBA" id="ARBA00022664"/>
    </source>
</evidence>
<evidence type="ECO:0000256" key="3">
    <source>
        <dbReference type="ARBA" id="ARBA00018706"/>
    </source>
</evidence>
<feature type="binding site" evidence="9">
    <location>
        <begin position="141"/>
        <end position="146"/>
    </location>
    <ligand>
        <name>ATP</name>
        <dbReference type="ChEBI" id="CHEBI:30616"/>
    </ligand>
</feature>
<dbReference type="AlphaFoldDB" id="A0AAE0NWX1"/>
<dbReference type="Gene3D" id="2.40.30.330">
    <property type="entry name" value="Pre-mRNA cleavage complex subunit Clp1, C-terminal domain"/>
    <property type="match status" value="1"/>
</dbReference>
<dbReference type="Pfam" id="PF16573">
    <property type="entry name" value="CLP1_N"/>
    <property type="match status" value="1"/>
</dbReference>
<dbReference type="InterPro" id="IPR010655">
    <property type="entry name" value="Clp1_C"/>
</dbReference>
<keyword evidence="8 9" id="KW-0539">Nucleus</keyword>
<dbReference type="GO" id="GO:0031124">
    <property type="term" value="P:mRNA 3'-end processing"/>
    <property type="evidence" value="ECO:0007669"/>
    <property type="project" value="UniProtKB-UniRule"/>
</dbReference>
<keyword evidence="7 9" id="KW-0067">ATP-binding</keyword>
<comment type="subcellular location">
    <subcellularLocation>
        <location evidence="2 9">Nucleus</location>
    </subcellularLocation>
</comment>
<reference evidence="13" key="1">
    <citation type="journal article" date="2023" name="Mol. Phylogenet. Evol.">
        <title>Genome-scale phylogeny and comparative genomics of the fungal order Sordariales.</title>
        <authorList>
            <person name="Hensen N."/>
            <person name="Bonometti L."/>
            <person name="Westerberg I."/>
            <person name="Brannstrom I.O."/>
            <person name="Guillou S."/>
            <person name="Cros-Aarteil S."/>
            <person name="Calhoun S."/>
            <person name="Haridas S."/>
            <person name="Kuo A."/>
            <person name="Mondo S."/>
            <person name="Pangilinan J."/>
            <person name="Riley R."/>
            <person name="LaButti K."/>
            <person name="Andreopoulos B."/>
            <person name="Lipzen A."/>
            <person name="Chen C."/>
            <person name="Yan M."/>
            <person name="Daum C."/>
            <person name="Ng V."/>
            <person name="Clum A."/>
            <person name="Steindorff A."/>
            <person name="Ohm R.A."/>
            <person name="Martin F."/>
            <person name="Silar P."/>
            <person name="Natvig D.O."/>
            <person name="Lalanne C."/>
            <person name="Gautier V."/>
            <person name="Ament-Velasquez S.L."/>
            <person name="Kruys A."/>
            <person name="Hutchinson M.I."/>
            <person name="Powell A.J."/>
            <person name="Barry K."/>
            <person name="Miller A.N."/>
            <person name="Grigoriev I.V."/>
            <person name="Debuchy R."/>
            <person name="Gladieux P."/>
            <person name="Hiltunen Thoren M."/>
            <person name="Johannesson H."/>
        </authorList>
    </citation>
    <scope>NUCLEOTIDE SEQUENCE</scope>
    <source>
        <strain evidence="13">CBS 232.78</strain>
    </source>
</reference>
<feature type="binding site" evidence="9">
    <location>
        <position position="70"/>
    </location>
    <ligand>
        <name>ATP</name>
        <dbReference type="ChEBI" id="CHEBI:30616"/>
    </ligand>
</feature>
<dbReference type="SUPFAM" id="SSF52540">
    <property type="entry name" value="P-loop containing nucleoside triphosphate hydrolases"/>
    <property type="match status" value="1"/>
</dbReference>
<evidence type="ECO:0000256" key="8">
    <source>
        <dbReference type="ARBA" id="ARBA00023242"/>
    </source>
</evidence>
<dbReference type="PANTHER" id="PTHR12755">
    <property type="entry name" value="CLEAVAGE/POLYADENYLATION FACTOR IA SUBUNIT CLP1P"/>
    <property type="match status" value="1"/>
</dbReference>
<dbReference type="GO" id="GO:0051731">
    <property type="term" value="F:polynucleotide 5'-hydroxyl-kinase activity"/>
    <property type="evidence" value="ECO:0007669"/>
    <property type="project" value="InterPro"/>
</dbReference>
<dbReference type="PANTHER" id="PTHR12755:SF6">
    <property type="entry name" value="POLYRIBONUCLEOTIDE 5'-HYDROXYL-KINASE CLP1"/>
    <property type="match status" value="1"/>
</dbReference>
<protein>
    <recommendedName>
        <fullName evidence="4">Polynucleotide 5'-hydroxyl-kinase GRC3</fullName>
    </recommendedName>
    <alternativeName>
        <fullName evidence="3">Polynucleotide 5'-hydroxyl-kinase grc3</fullName>
    </alternativeName>
</protein>
<comment type="function">
    <text evidence="9">Required for endonucleolytic cleavage during polyadenylation-dependent pre-mRNA 3'-end formation.</text>
</comment>
<evidence type="ECO:0000313" key="13">
    <source>
        <dbReference type="EMBL" id="KAK3389232.1"/>
    </source>
</evidence>
<dbReference type="GO" id="GO:0005524">
    <property type="term" value="F:ATP binding"/>
    <property type="evidence" value="ECO:0007669"/>
    <property type="project" value="UniProtKB-UniRule"/>
</dbReference>
<keyword evidence="14" id="KW-1185">Reference proteome</keyword>
<evidence type="ECO:0000256" key="9">
    <source>
        <dbReference type="HAMAP-Rule" id="MF_03035"/>
    </source>
</evidence>
<comment type="caution">
    <text evidence="13">The sequence shown here is derived from an EMBL/GenBank/DDBJ whole genome shotgun (WGS) entry which is preliminary data.</text>
</comment>
<dbReference type="Gene3D" id="2.60.120.1030">
    <property type="entry name" value="Clp1, DNA binding domain"/>
    <property type="match status" value="1"/>
</dbReference>
<dbReference type="InterPro" id="IPR027417">
    <property type="entry name" value="P-loop_NTPase"/>
</dbReference>
<dbReference type="Pfam" id="PF06807">
    <property type="entry name" value="Clp1"/>
    <property type="match status" value="1"/>
</dbReference>
<dbReference type="InterPro" id="IPR032319">
    <property type="entry name" value="CLP1_P"/>
</dbReference>
<evidence type="ECO:0000256" key="1">
    <source>
        <dbReference type="ARBA" id="ARBA00003798"/>
    </source>
</evidence>
<dbReference type="GO" id="GO:0006388">
    <property type="term" value="P:tRNA splicing, via endonucleolytic cleavage and ligation"/>
    <property type="evidence" value="ECO:0007669"/>
    <property type="project" value="TreeGrafter"/>
</dbReference>
<feature type="domain" description="Clp1 C-terminal" evidence="10">
    <location>
        <begin position="354"/>
        <end position="461"/>
    </location>
</feature>
<dbReference type="InterPro" id="IPR038239">
    <property type="entry name" value="Clp1_N_sf"/>
</dbReference>
<evidence type="ECO:0000259" key="12">
    <source>
        <dbReference type="Pfam" id="PF16575"/>
    </source>
</evidence>
<evidence type="ECO:0000259" key="11">
    <source>
        <dbReference type="Pfam" id="PF16573"/>
    </source>
</evidence>
<keyword evidence="5 9" id="KW-0507">mRNA processing</keyword>
<keyword evidence="6 9" id="KW-0547">Nucleotide-binding</keyword>
<dbReference type="Gene3D" id="3.40.50.300">
    <property type="entry name" value="P-loop containing nucleotide triphosphate hydrolases"/>
    <property type="match status" value="1"/>
</dbReference>
<reference evidence="13" key="2">
    <citation type="submission" date="2023-06" db="EMBL/GenBank/DDBJ databases">
        <authorList>
            <consortium name="Lawrence Berkeley National Laboratory"/>
            <person name="Haridas S."/>
            <person name="Hensen N."/>
            <person name="Bonometti L."/>
            <person name="Westerberg I."/>
            <person name="Brannstrom I.O."/>
            <person name="Guillou S."/>
            <person name="Cros-Aarteil S."/>
            <person name="Calhoun S."/>
            <person name="Kuo A."/>
            <person name="Mondo S."/>
            <person name="Pangilinan J."/>
            <person name="Riley R."/>
            <person name="LaButti K."/>
            <person name="Andreopoulos B."/>
            <person name="Lipzen A."/>
            <person name="Chen C."/>
            <person name="Yanf M."/>
            <person name="Daum C."/>
            <person name="Ng V."/>
            <person name="Clum A."/>
            <person name="Steindorff A."/>
            <person name="Ohm R."/>
            <person name="Martin F."/>
            <person name="Silar P."/>
            <person name="Natvig D."/>
            <person name="Lalanne C."/>
            <person name="Gautier V."/>
            <person name="Ament-velasquez S.L."/>
            <person name="Kruys A."/>
            <person name="Hutchinson M.I."/>
            <person name="Powell A.J."/>
            <person name="Barry K."/>
            <person name="Miller A.N."/>
            <person name="Grigoriev I.V."/>
            <person name="Debuchy R."/>
            <person name="Gladieux P."/>
            <person name="Thoren M.H."/>
            <person name="Johannesson H."/>
        </authorList>
    </citation>
    <scope>NUCLEOTIDE SEQUENCE</scope>
    <source>
        <strain evidence="13">CBS 232.78</strain>
    </source>
</reference>
<name>A0AAE0NWX1_9PEZI</name>
<feature type="binding site" evidence="9">
    <location>
        <position position="28"/>
    </location>
    <ligand>
        <name>ATP</name>
        <dbReference type="ChEBI" id="CHEBI:30616"/>
    </ligand>
</feature>
<dbReference type="InterPro" id="IPR032324">
    <property type="entry name" value="Clp1_N"/>
</dbReference>
<comment type="similarity">
    <text evidence="9">Belongs to the Clp1 family. Clp1 subfamily.</text>
</comment>
<evidence type="ECO:0000313" key="14">
    <source>
        <dbReference type="Proteomes" id="UP001285441"/>
    </source>
</evidence>
<proteinExistence type="inferred from homology"/>
<accession>A0AAE0NWX1</accession>
<comment type="subunit">
    <text evidence="9">Component of a pre-mRNA cleavage factor complex. Interacts directly with PCF11.</text>
</comment>
<evidence type="ECO:0000256" key="6">
    <source>
        <dbReference type="ARBA" id="ARBA00022741"/>
    </source>
</evidence>
<gene>
    <name evidence="9" type="primary">CLP1</name>
    <name evidence="13" type="ORF">B0H63DRAFT_492270</name>
</gene>